<sequence length="130" mass="13959">MSVAVRYLSKSGNTKKVAEAFARVAGVDAISVDQEGAKITERVDTLFIGGALYAYGIDNVLKEYIAGIDASKIGRAVVFSTSWLSKHALDLIAKGLKEKGIEVVSETFYLKSKAIDSNIAAAEEFAKRVL</sequence>
<dbReference type="RefSeq" id="WP_074754612.1">
    <property type="nucleotide sequence ID" value="NZ_FOGJ01000004.1"/>
</dbReference>
<dbReference type="Proteomes" id="UP000182584">
    <property type="component" value="Unassembled WGS sequence"/>
</dbReference>
<proteinExistence type="predicted"/>
<gene>
    <name evidence="2" type="ORF">SAMN04487884_10495</name>
</gene>
<evidence type="ECO:0000313" key="3">
    <source>
        <dbReference type="Proteomes" id="UP000182584"/>
    </source>
</evidence>
<accession>A0A1H9N8K1</accession>
<dbReference type="Gene3D" id="3.40.50.360">
    <property type="match status" value="1"/>
</dbReference>
<organism evidence="2 3">
    <name type="scientific">Butyrivibrio fibrisolvens</name>
    <dbReference type="NCBI Taxonomy" id="831"/>
    <lineage>
        <taxon>Bacteria</taxon>
        <taxon>Bacillati</taxon>
        <taxon>Bacillota</taxon>
        <taxon>Clostridia</taxon>
        <taxon>Lachnospirales</taxon>
        <taxon>Lachnospiraceae</taxon>
        <taxon>Butyrivibrio</taxon>
    </lineage>
</organism>
<dbReference type="EMBL" id="FOGJ01000004">
    <property type="protein sequence ID" value="SER32370.1"/>
    <property type="molecule type" value="Genomic_DNA"/>
</dbReference>
<feature type="domain" description="Flavodoxin" evidence="1">
    <location>
        <begin position="5"/>
        <end position="85"/>
    </location>
</feature>
<evidence type="ECO:0000313" key="2">
    <source>
        <dbReference type="EMBL" id="SER32370.1"/>
    </source>
</evidence>
<dbReference type="Pfam" id="PF12724">
    <property type="entry name" value="Flavodoxin_5"/>
    <property type="match status" value="1"/>
</dbReference>
<name>A0A1H9N8K1_BUTFI</name>
<reference evidence="2 3" key="1">
    <citation type="submission" date="2016-10" db="EMBL/GenBank/DDBJ databases">
        <authorList>
            <person name="de Groot N.N."/>
        </authorList>
    </citation>
    <scope>NUCLEOTIDE SEQUENCE [LARGE SCALE GENOMIC DNA]</scope>
    <source>
        <strain evidence="2 3">AR40</strain>
    </source>
</reference>
<evidence type="ECO:0000259" key="1">
    <source>
        <dbReference type="Pfam" id="PF12724"/>
    </source>
</evidence>
<dbReference type="AlphaFoldDB" id="A0A1H9N8K1"/>
<dbReference type="InterPro" id="IPR029039">
    <property type="entry name" value="Flavoprotein-like_sf"/>
</dbReference>
<dbReference type="OrthoDB" id="1739094at2"/>
<dbReference type="SUPFAM" id="SSF52218">
    <property type="entry name" value="Flavoproteins"/>
    <property type="match status" value="1"/>
</dbReference>
<protein>
    <submittedName>
        <fullName evidence="2">Flavodoxin domain-containing protein</fullName>
    </submittedName>
</protein>
<dbReference type="InterPro" id="IPR026816">
    <property type="entry name" value="Flavodoxin_dom"/>
</dbReference>